<sequence>MLGCQSGMFGNGPVTLSEGLNKLLSEHIPLREGLERLFSLCKTVKEGQGASFADLVQEVKDFASDLDHHSEREENILFRMMEVYLGKNGGPIAVMEYEHEKAHGFINVFLKNVQSSSSEYSDEEKIQNAGLIENAYHTLISHFGKEEQVLYPMAERMFTDEEKEIVKQRVSE</sequence>
<dbReference type="EMBL" id="CP022572">
    <property type="protein sequence ID" value="AZU62727.1"/>
    <property type="molecule type" value="Genomic_DNA"/>
</dbReference>
<dbReference type="Gene3D" id="1.20.120.520">
    <property type="entry name" value="nmb1532 protein domain like"/>
    <property type="match status" value="1"/>
</dbReference>
<dbReference type="Proteomes" id="UP000282892">
    <property type="component" value="Chromosome"/>
</dbReference>
<dbReference type="AlphaFoldDB" id="A0A3T0I0C0"/>
<dbReference type="GO" id="GO:0005886">
    <property type="term" value="C:plasma membrane"/>
    <property type="evidence" value="ECO:0007669"/>
    <property type="project" value="TreeGrafter"/>
</dbReference>
<proteinExistence type="predicted"/>
<dbReference type="RefSeq" id="WP_127487548.1">
    <property type="nucleotide sequence ID" value="NZ_CP022572.1"/>
</dbReference>
<accession>A0A3T0I0C0</accession>
<dbReference type="PANTHER" id="PTHR39966:SF1">
    <property type="entry name" value="HEMERYTHRIN-LIKE DOMAIN-CONTAINING PROTEIN"/>
    <property type="match status" value="1"/>
</dbReference>
<dbReference type="KEGG" id="nmk:CHR53_16450"/>
<evidence type="ECO:0000313" key="3">
    <source>
        <dbReference type="Proteomes" id="UP000282892"/>
    </source>
</evidence>
<dbReference type="PANTHER" id="PTHR39966">
    <property type="entry name" value="BLL2471 PROTEIN-RELATED"/>
    <property type="match status" value="1"/>
</dbReference>
<dbReference type="OrthoDB" id="9792554at2"/>
<dbReference type="Pfam" id="PF01814">
    <property type="entry name" value="Hemerythrin"/>
    <property type="match status" value="1"/>
</dbReference>
<name>A0A3T0I0C0_9BACI</name>
<keyword evidence="3" id="KW-1185">Reference proteome</keyword>
<dbReference type="STRING" id="1193713.GCA_001636315_00115"/>
<feature type="domain" description="Hemerythrin-like" evidence="1">
    <location>
        <begin position="20"/>
        <end position="154"/>
    </location>
</feature>
<evidence type="ECO:0000259" key="1">
    <source>
        <dbReference type="Pfam" id="PF01814"/>
    </source>
</evidence>
<protein>
    <recommendedName>
        <fullName evidence="1">Hemerythrin-like domain-containing protein</fullName>
    </recommendedName>
</protein>
<gene>
    <name evidence="2" type="ORF">CHR53_16450</name>
</gene>
<evidence type="ECO:0000313" key="2">
    <source>
        <dbReference type="EMBL" id="AZU62727.1"/>
    </source>
</evidence>
<reference evidence="2 3" key="1">
    <citation type="submission" date="2017-07" db="EMBL/GenBank/DDBJ databases">
        <title>The complete genome sequence of Bacillus mesonae strain H20-5, an efficient strain improving plant abiotic stress resistance.</title>
        <authorList>
            <person name="Kim S.Y."/>
            <person name="Song H."/>
            <person name="Sang M.K."/>
            <person name="Weon H.-Y."/>
            <person name="Song J."/>
        </authorList>
    </citation>
    <scope>NUCLEOTIDE SEQUENCE [LARGE SCALE GENOMIC DNA]</scope>
    <source>
        <strain evidence="2 3">H20-5</strain>
    </source>
</reference>
<organism evidence="2 3">
    <name type="scientific">Neobacillus mesonae</name>
    <dbReference type="NCBI Taxonomy" id="1193713"/>
    <lineage>
        <taxon>Bacteria</taxon>
        <taxon>Bacillati</taxon>
        <taxon>Bacillota</taxon>
        <taxon>Bacilli</taxon>
        <taxon>Bacillales</taxon>
        <taxon>Bacillaceae</taxon>
        <taxon>Neobacillus</taxon>
    </lineage>
</organism>
<dbReference type="InterPro" id="IPR012312">
    <property type="entry name" value="Hemerythrin-like"/>
</dbReference>